<dbReference type="AlphaFoldDB" id="A0A2G1VAH1"/>
<reference evidence="1 2" key="1">
    <citation type="submission" date="2017-09" db="EMBL/GenBank/DDBJ databases">
        <title>The draft genome sequences of Marinobacter guineae M3B.</title>
        <authorList>
            <person name="Cao J."/>
        </authorList>
    </citation>
    <scope>NUCLEOTIDE SEQUENCE [LARGE SCALE GENOMIC DNA]</scope>
    <source>
        <strain evidence="1 2">M3B</strain>
    </source>
</reference>
<evidence type="ECO:0000313" key="2">
    <source>
        <dbReference type="Proteomes" id="UP000229044"/>
    </source>
</evidence>
<keyword evidence="2" id="KW-1185">Reference proteome</keyword>
<dbReference type="Proteomes" id="UP000229044">
    <property type="component" value="Unassembled WGS sequence"/>
</dbReference>
<organism evidence="1 2">
    <name type="scientific">Marinobacter guineae</name>
    <dbReference type="NCBI Taxonomy" id="432303"/>
    <lineage>
        <taxon>Bacteria</taxon>
        <taxon>Pseudomonadati</taxon>
        <taxon>Pseudomonadota</taxon>
        <taxon>Gammaproteobacteria</taxon>
        <taxon>Pseudomonadales</taxon>
        <taxon>Marinobacteraceae</taxon>
        <taxon>Marinobacter</taxon>
    </lineage>
</organism>
<gene>
    <name evidence="1" type="ORF">CLH62_20555</name>
</gene>
<dbReference type="OrthoDB" id="6368460at2"/>
<evidence type="ECO:0000313" key="1">
    <source>
        <dbReference type="EMBL" id="PHQ23670.1"/>
    </source>
</evidence>
<protein>
    <submittedName>
        <fullName evidence="1">Uncharacterized protein</fullName>
    </submittedName>
</protein>
<name>A0A2G1VAH1_9GAMM</name>
<comment type="caution">
    <text evidence="1">The sequence shown here is derived from an EMBL/GenBank/DDBJ whole genome shotgun (WGS) entry which is preliminary data.</text>
</comment>
<accession>A0A2G1VAH1</accession>
<proteinExistence type="predicted"/>
<sequence length="112" mass="12828">MEFRRRHNTYFATLNAYASHQPIGVVTAHEIEVRSWLGIADRDVIRRLPSFSAVLLDITSWRRMILEPYQRLGPGIYMVGAAIDTGVIGVMDKGRPMVRMVRNKNDRLDRSG</sequence>
<dbReference type="EMBL" id="NTFI01000013">
    <property type="protein sequence ID" value="PHQ23670.1"/>
    <property type="molecule type" value="Genomic_DNA"/>
</dbReference>